<organism evidence="2 3">
    <name type="scientific">Lophiotrema nucula</name>
    <dbReference type="NCBI Taxonomy" id="690887"/>
    <lineage>
        <taxon>Eukaryota</taxon>
        <taxon>Fungi</taxon>
        <taxon>Dikarya</taxon>
        <taxon>Ascomycota</taxon>
        <taxon>Pezizomycotina</taxon>
        <taxon>Dothideomycetes</taxon>
        <taxon>Pleosporomycetidae</taxon>
        <taxon>Pleosporales</taxon>
        <taxon>Lophiotremataceae</taxon>
        <taxon>Lophiotrema</taxon>
    </lineage>
</organism>
<feature type="region of interest" description="Disordered" evidence="1">
    <location>
        <begin position="102"/>
        <end position="184"/>
    </location>
</feature>
<sequence>MSEAPPTPKPQNPKRRTADYQTDITELAKIARPDETFSTPKLVYRPGSKNWIEAFIVKKGKEGKKDSYYAFSGPRRRADGEGKGRRRRRYEAWDALDRAVRRVNEKGGERGEVDDVIDGEEVEGSEGDCSEESGEEEENDGEEEGDSGIKVMDESAEVEAKGEKVRALSDGSEKGSRYVEYVRS</sequence>
<name>A0A6A5YYD1_9PLEO</name>
<feature type="region of interest" description="Disordered" evidence="1">
    <location>
        <begin position="65"/>
        <end position="88"/>
    </location>
</feature>
<reference evidence="2" key="1">
    <citation type="journal article" date="2020" name="Stud. Mycol.">
        <title>101 Dothideomycetes genomes: a test case for predicting lifestyles and emergence of pathogens.</title>
        <authorList>
            <person name="Haridas S."/>
            <person name="Albert R."/>
            <person name="Binder M."/>
            <person name="Bloem J."/>
            <person name="Labutti K."/>
            <person name="Salamov A."/>
            <person name="Andreopoulos B."/>
            <person name="Baker S."/>
            <person name="Barry K."/>
            <person name="Bills G."/>
            <person name="Bluhm B."/>
            <person name="Cannon C."/>
            <person name="Castanera R."/>
            <person name="Culley D."/>
            <person name="Daum C."/>
            <person name="Ezra D."/>
            <person name="Gonzalez J."/>
            <person name="Henrissat B."/>
            <person name="Kuo A."/>
            <person name="Liang C."/>
            <person name="Lipzen A."/>
            <person name="Lutzoni F."/>
            <person name="Magnuson J."/>
            <person name="Mondo S."/>
            <person name="Nolan M."/>
            <person name="Ohm R."/>
            <person name="Pangilinan J."/>
            <person name="Park H.-J."/>
            <person name="Ramirez L."/>
            <person name="Alfaro M."/>
            <person name="Sun H."/>
            <person name="Tritt A."/>
            <person name="Yoshinaga Y."/>
            <person name="Zwiers L.-H."/>
            <person name="Turgeon B."/>
            <person name="Goodwin S."/>
            <person name="Spatafora J."/>
            <person name="Crous P."/>
            <person name="Grigoriev I."/>
        </authorList>
    </citation>
    <scope>NUCLEOTIDE SEQUENCE</scope>
    <source>
        <strain evidence="2">CBS 627.86</strain>
    </source>
</reference>
<proteinExistence type="predicted"/>
<feature type="compositionally biased region" description="Acidic residues" evidence="1">
    <location>
        <begin position="114"/>
        <end position="146"/>
    </location>
</feature>
<evidence type="ECO:0000313" key="2">
    <source>
        <dbReference type="EMBL" id="KAF2111118.1"/>
    </source>
</evidence>
<accession>A0A6A5YYD1</accession>
<gene>
    <name evidence="2" type="ORF">BDV96DRAFT_690534</name>
</gene>
<feature type="compositionally biased region" description="Basic and acidic residues" evidence="1">
    <location>
        <begin position="102"/>
        <end position="113"/>
    </location>
</feature>
<dbReference type="Proteomes" id="UP000799770">
    <property type="component" value="Unassembled WGS sequence"/>
</dbReference>
<dbReference type="EMBL" id="ML977335">
    <property type="protein sequence ID" value="KAF2111118.1"/>
    <property type="molecule type" value="Genomic_DNA"/>
</dbReference>
<protein>
    <submittedName>
        <fullName evidence="2">Uncharacterized protein</fullName>
    </submittedName>
</protein>
<keyword evidence="3" id="KW-1185">Reference proteome</keyword>
<evidence type="ECO:0000313" key="3">
    <source>
        <dbReference type="Proteomes" id="UP000799770"/>
    </source>
</evidence>
<feature type="compositionally biased region" description="Basic and acidic residues" evidence="1">
    <location>
        <begin position="158"/>
        <end position="184"/>
    </location>
</feature>
<dbReference type="AlphaFoldDB" id="A0A6A5YYD1"/>
<evidence type="ECO:0000256" key="1">
    <source>
        <dbReference type="SAM" id="MobiDB-lite"/>
    </source>
</evidence>